<dbReference type="PROSITE" id="PS51782">
    <property type="entry name" value="LYSM"/>
    <property type="match status" value="1"/>
</dbReference>
<dbReference type="GO" id="GO:0002229">
    <property type="term" value="P:defense response to oomycetes"/>
    <property type="evidence" value="ECO:0007669"/>
    <property type="project" value="UniProtKB-ARBA"/>
</dbReference>
<keyword evidence="4" id="KW-1003">Cell membrane</keyword>
<dbReference type="AlphaFoldDB" id="A0A8I6YFD8"/>
<feature type="domain" description="Protein kinase" evidence="18">
    <location>
        <begin position="323"/>
        <end position="596"/>
    </location>
</feature>
<dbReference type="SMR" id="A0A8I6YFD8"/>
<dbReference type="PROSITE" id="PS50011">
    <property type="entry name" value="PROTEIN_KINASE_DOM"/>
    <property type="match status" value="1"/>
</dbReference>
<evidence type="ECO:0000256" key="5">
    <source>
        <dbReference type="ARBA" id="ARBA00022679"/>
    </source>
</evidence>
<dbReference type="Proteomes" id="UP000011116">
    <property type="component" value="Chromosome 6H"/>
</dbReference>
<dbReference type="InterPro" id="IPR017441">
    <property type="entry name" value="Protein_kinase_ATP_BS"/>
</dbReference>
<comment type="similarity">
    <text evidence="2">In the N-terminal section; belongs to the leguminous lectin family.</text>
</comment>
<keyword evidence="12 16" id="KW-0472">Membrane</keyword>
<dbReference type="GO" id="GO:0005886">
    <property type="term" value="C:plasma membrane"/>
    <property type="evidence" value="ECO:0000318"/>
    <property type="project" value="GO_Central"/>
</dbReference>
<accession>A0A8I6YFD8</accession>
<dbReference type="InterPro" id="IPR050528">
    <property type="entry name" value="L-type_Lectin-RKs"/>
</dbReference>
<feature type="transmembrane region" description="Helical" evidence="16">
    <location>
        <begin position="274"/>
        <end position="294"/>
    </location>
</feature>
<dbReference type="FunFam" id="1.10.510.10:FF:000240">
    <property type="entry name" value="Lectin-domain containing receptor kinase A4.3"/>
    <property type="match status" value="1"/>
</dbReference>
<dbReference type="Gramene" id="HORVU.MOREX.r3.6HG0538650.3">
    <property type="protein sequence ID" value="HORVU.MOREX.r3.6HG0538650.3"/>
    <property type="gene ID" value="HORVU.MOREX.r3.6HG0538650"/>
</dbReference>
<dbReference type="EnsemblPlants" id="HORVU.MOREX.r3.6HG0538650.3">
    <property type="protein sequence ID" value="HORVU.MOREX.r3.6HG0538650.3"/>
    <property type="gene ID" value="HORVU.MOREX.r3.6HG0538650"/>
</dbReference>
<evidence type="ECO:0000256" key="13">
    <source>
        <dbReference type="ARBA" id="ARBA00023170"/>
    </source>
</evidence>
<evidence type="ECO:0000256" key="7">
    <source>
        <dbReference type="ARBA" id="ARBA00022729"/>
    </source>
</evidence>
<dbReference type="Gene3D" id="1.10.510.10">
    <property type="entry name" value="Transferase(Phosphotransferase) domain 1"/>
    <property type="match status" value="1"/>
</dbReference>
<proteinExistence type="inferred from homology"/>
<name>A0A8I6YFD8_HORVV</name>
<keyword evidence="9" id="KW-0418">Kinase</keyword>
<evidence type="ECO:0000256" key="11">
    <source>
        <dbReference type="ARBA" id="ARBA00022989"/>
    </source>
</evidence>
<dbReference type="Gene3D" id="3.30.200.20">
    <property type="entry name" value="Phosphorylase Kinase, domain 1"/>
    <property type="match status" value="1"/>
</dbReference>
<gene>
    <name evidence="20" type="primary">LOC123402614</name>
</gene>
<dbReference type="GeneID" id="123402614"/>
<dbReference type="GO" id="GO:0004672">
    <property type="term" value="F:protein kinase activity"/>
    <property type="evidence" value="ECO:0007669"/>
    <property type="project" value="InterPro"/>
</dbReference>
<evidence type="ECO:0000313" key="21">
    <source>
        <dbReference type="Proteomes" id="UP000011116"/>
    </source>
</evidence>
<keyword evidence="8 15" id="KW-0547">Nucleotide-binding</keyword>
<evidence type="ECO:0000256" key="8">
    <source>
        <dbReference type="ARBA" id="ARBA00022741"/>
    </source>
</evidence>
<dbReference type="Gramene" id="HORVU.MOREX.r3.6HG0538650.1">
    <property type="protein sequence ID" value="HORVU.MOREX.r3.6HG0538650.1"/>
    <property type="gene ID" value="HORVU.MOREX.r3.6HG0538650"/>
</dbReference>
<dbReference type="Gramene" id="HORVU.MOREX.r3.6HG0538650.4">
    <property type="protein sequence ID" value="HORVU.MOREX.r3.6HG0538650.4"/>
    <property type="gene ID" value="HORVU.MOREX.r3.6HG0538650"/>
</dbReference>
<reference evidence="21" key="1">
    <citation type="journal article" date="2012" name="Nature">
        <title>A physical, genetic and functional sequence assembly of the barley genome.</title>
        <authorList>
            <consortium name="The International Barley Genome Sequencing Consortium"/>
            <person name="Mayer K.F."/>
            <person name="Waugh R."/>
            <person name="Brown J.W."/>
            <person name="Schulman A."/>
            <person name="Langridge P."/>
            <person name="Platzer M."/>
            <person name="Fincher G.B."/>
            <person name="Muehlbauer G.J."/>
            <person name="Sato K."/>
            <person name="Close T.J."/>
            <person name="Wise R.P."/>
            <person name="Stein N."/>
        </authorList>
    </citation>
    <scope>NUCLEOTIDE SEQUENCE [LARGE SCALE GENOMIC DNA]</scope>
    <source>
        <strain evidence="21">cv. Morex</strain>
    </source>
</reference>
<dbReference type="Pfam" id="PF01476">
    <property type="entry name" value="LysM"/>
    <property type="match status" value="1"/>
</dbReference>
<comment type="similarity">
    <text evidence="3">In the C-terminal section; belongs to the protein kinase superfamily. Ser/Thr protein kinase family.</text>
</comment>
<evidence type="ECO:0000256" key="9">
    <source>
        <dbReference type="ARBA" id="ARBA00022777"/>
    </source>
</evidence>
<dbReference type="SMART" id="SM00220">
    <property type="entry name" value="S_TKc"/>
    <property type="match status" value="1"/>
</dbReference>
<protein>
    <recommendedName>
        <fullName evidence="22">Protein kinase domain-containing protein</fullName>
    </recommendedName>
</protein>
<reference evidence="20" key="2">
    <citation type="submission" date="2020-10" db="EMBL/GenBank/DDBJ databases">
        <authorList>
            <person name="Scholz U."/>
            <person name="Mascher M."/>
            <person name="Fiebig A."/>
        </authorList>
    </citation>
    <scope>NUCLEOTIDE SEQUENCE [LARGE SCALE GENOMIC DNA]</scope>
    <source>
        <strain evidence="20">cv. Morex</strain>
    </source>
</reference>
<dbReference type="PROSITE" id="PS00108">
    <property type="entry name" value="PROTEIN_KINASE_ST"/>
    <property type="match status" value="1"/>
</dbReference>
<keyword evidence="11 16" id="KW-1133">Transmembrane helix</keyword>
<reference evidence="20" key="3">
    <citation type="submission" date="2022-01" db="UniProtKB">
        <authorList>
            <consortium name="EnsemblPlants"/>
        </authorList>
    </citation>
    <scope>IDENTIFICATION</scope>
    <source>
        <strain evidence="20">subsp. vulgare</strain>
    </source>
</reference>
<evidence type="ECO:0000313" key="20">
    <source>
        <dbReference type="EnsemblPlants" id="HORVU.MOREX.r3.6HG0538650.3"/>
    </source>
</evidence>
<dbReference type="EnsemblPlants" id="HORVU.MOREX.r3.6HG0538650.2">
    <property type="protein sequence ID" value="HORVU.MOREX.r3.6HG0538650.2"/>
    <property type="gene ID" value="HORVU.MOREX.r3.6HG0538650"/>
</dbReference>
<evidence type="ECO:0008006" key="22">
    <source>
        <dbReference type="Google" id="ProtNLM"/>
    </source>
</evidence>
<dbReference type="InterPro" id="IPR018392">
    <property type="entry name" value="LysM"/>
</dbReference>
<evidence type="ECO:0000256" key="1">
    <source>
        <dbReference type="ARBA" id="ARBA00004251"/>
    </source>
</evidence>
<dbReference type="SMART" id="SM00257">
    <property type="entry name" value="LysM"/>
    <property type="match status" value="1"/>
</dbReference>
<evidence type="ECO:0000256" key="15">
    <source>
        <dbReference type="PROSITE-ProRule" id="PRU10141"/>
    </source>
</evidence>
<evidence type="ECO:0000256" key="3">
    <source>
        <dbReference type="ARBA" id="ARBA00010217"/>
    </source>
</evidence>
<evidence type="ECO:0000256" key="17">
    <source>
        <dbReference type="SAM" id="SignalP"/>
    </source>
</evidence>
<dbReference type="KEGG" id="hvg:123402614"/>
<feature type="signal peptide" evidence="17">
    <location>
        <begin position="1"/>
        <end position="25"/>
    </location>
</feature>
<keyword evidence="6 16" id="KW-0812">Transmembrane</keyword>
<dbReference type="OrthoDB" id="608646at2759"/>
<dbReference type="SUPFAM" id="SSF56112">
    <property type="entry name" value="Protein kinase-like (PK-like)"/>
    <property type="match status" value="1"/>
</dbReference>
<evidence type="ECO:0000256" key="14">
    <source>
        <dbReference type="ARBA" id="ARBA00023180"/>
    </source>
</evidence>
<keyword evidence="10 15" id="KW-0067">ATP-binding</keyword>
<evidence type="ECO:0000256" key="12">
    <source>
        <dbReference type="ARBA" id="ARBA00023136"/>
    </source>
</evidence>
<evidence type="ECO:0000256" key="10">
    <source>
        <dbReference type="ARBA" id="ARBA00022840"/>
    </source>
</evidence>
<keyword evidence="5" id="KW-0808">Transferase</keyword>
<dbReference type="RefSeq" id="XP_044952488.1">
    <property type="nucleotide sequence ID" value="XM_045096553.1"/>
</dbReference>
<dbReference type="Pfam" id="PF00069">
    <property type="entry name" value="Pkinase"/>
    <property type="match status" value="1"/>
</dbReference>
<dbReference type="InterPro" id="IPR036779">
    <property type="entry name" value="LysM_dom_sf"/>
</dbReference>
<sequence>MPPPPAYHHLLLLLLLLLRLHGAIASATGFTCTKPSTCQSAVIGYVVPNTITYKELISQFSPTTLHDVVAANQLPFNTATKQVIPPKTTLTIPFRCRCTGNGIGQSGLYIAQNKLDDGLATYQPEIVSSKSIADNAANWKGWIPLPCSCDGADVTHFPYIVRSGDSALAIAAKYGVLLSVLLEINNITNHASLYQGQVLDIPLQGKVGEELSSMGRWSRVYYISGYRKRRLGWFNSAAAEQSAHAAAEAVAATKEAAENSHYSPEAADTVVKRVLVLLLIIIILSLLYFTFYYWKSACESLSSRTNGVIQFYYSDLARATHRFSKESKIGEGQYGTVYKATIKGHEMAVKKLKAEGETKELHRELQTISNTKHTNLVSLKGWCGRLRLIDGKSCWKRQIKVELLLVFEWIPNGNLADHLHNREQVLSWEKRYKIVKGIGSALRYLHHECKPSILHRDIKPDNILLDYHFNAKLADFGLSMITDQNGATVFTIAIGPRRYMDPQLMKEGEFRFNHKSDIYSFGIVLLEIACTGKSRENILHILGGGSGQHVQVDGLADHRLSIFDRTEMARVVVLGLQCSHPDERQRPSMYMAMRFLEEGIELPIASHNRRERL</sequence>
<evidence type="ECO:0000256" key="4">
    <source>
        <dbReference type="ARBA" id="ARBA00022475"/>
    </source>
</evidence>
<evidence type="ECO:0000256" key="16">
    <source>
        <dbReference type="SAM" id="Phobius"/>
    </source>
</evidence>
<organism evidence="20 21">
    <name type="scientific">Hordeum vulgare subsp. vulgare</name>
    <name type="common">Domesticated barley</name>
    <dbReference type="NCBI Taxonomy" id="112509"/>
    <lineage>
        <taxon>Eukaryota</taxon>
        <taxon>Viridiplantae</taxon>
        <taxon>Streptophyta</taxon>
        <taxon>Embryophyta</taxon>
        <taxon>Tracheophyta</taxon>
        <taxon>Spermatophyta</taxon>
        <taxon>Magnoliopsida</taxon>
        <taxon>Liliopsida</taxon>
        <taxon>Poales</taxon>
        <taxon>Poaceae</taxon>
        <taxon>BOP clade</taxon>
        <taxon>Pooideae</taxon>
        <taxon>Triticodae</taxon>
        <taxon>Triticeae</taxon>
        <taxon>Hordeinae</taxon>
        <taxon>Hordeum</taxon>
    </lineage>
</organism>
<dbReference type="Gramene" id="HORVU.MOREX.r3.6HG0538650.2">
    <property type="protein sequence ID" value="HORVU.MOREX.r3.6HG0538650.2"/>
    <property type="gene ID" value="HORVU.MOREX.r3.6HG0538650"/>
</dbReference>
<comment type="subcellular location">
    <subcellularLocation>
        <location evidence="1">Cell membrane</location>
        <topology evidence="1">Single-pass type I membrane protein</topology>
    </subcellularLocation>
</comment>
<keyword evidence="13" id="KW-0675">Receptor</keyword>
<dbReference type="CDD" id="cd00118">
    <property type="entry name" value="LysM"/>
    <property type="match status" value="1"/>
</dbReference>
<evidence type="ECO:0000256" key="2">
    <source>
        <dbReference type="ARBA" id="ARBA00008536"/>
    </source>
</evidence>
<feature type="chain" id="PRO_5044692126" description="Protein kinase domain-containing protein" evidence="17">
    <location>
        <begin position="26"/>
        <end position="613"/>
    </location>
</feature>
<evidence type="ECO:0000259" key="18">
    <source>
        <dbReference type="PROSITE" id="PS50011"/>
    </source>
</evidence>
<evidence type="ECO:0000256" key="6">
    <source>
        <dbReference type="ARBA" id="ARBA00022692"/>
    </source>
</evidence>
<dbReference type="EnsemblPlants" id="HORVU.MOREX.r3.6HG0538650.4">
    <property type="protein sequence ID" value="HORVU.MOREX.r3.6HG0538650.4"/>
    <property type="gene ID" value="HORVU.MOREX.r3.6HG0538650"/>
</dbReference>
<dbReference type="EnsemblPlants" id="HORVU.MOREX.r3.6HG0538650.1">
    <property type="protein sequence ID" value="HORVU.MOREX.r3.6HG0538650.1"/>
    <property type="gene ID" value="HORVU.MOREX.r3.6HG0538650"/>
</dbReference>
<feature type="binding site" evidence="15">
    <location>
        <position position="351"/>
    </location>
    <ligand>
        <name>ATP</name>
        <dbReference type="ChEBI" id="CHEBI:30616"/>
    </ligand>
</feature>
<dbReference type="PROSITE" id="PS00107">
    <property type="entry name" value="PROTEIN_KINASE_ATP"/>
    <property type="match status" value="1"/>
</dbReference>
<feature type="domain" description="LysM" evidence="19">
    <location>
        <begin position="157"/>
        <end position="201"/>
    </location>
</feature>
<dbReference type="Gene3D" id="3.10.350.10">
    <property type="entry name" value="LysM domain"/>
    <property type="match status" value="1"/>
</dbReference>
<keyword evidence="7 17" id="KW-0732">Signal</keyword>
<dbReference type="PANTHER" id="PTHR27007">
    <property type="match status" value="1"/>
</dbReference>
<dbReference type="SUPFAM" id="SSF54106">
    <property type="entry name" value="LysM domain"/>
    <property type="match status" value="1"/>
</dbReference>
<dbReference type="InterPro" id="IPR000719">
    <property type="entry name" value="Prot_kinase_dom"/>
</dbReference>
<dbReference type="InterPro" id="IPR011009">
    <property type="entry name" value="Kinase-like_dom_sf"/>
</dbReference>
<dbReference type="InterPro" id="IPR008271">
    <property type="entry name" value="Ser/Thr_kinase_AS"/>
</dbReference>
<keyword evidence="21" id="KW-1185">Reference proteome</keyword>
<evidence type="ECO:0000259" key="19">
    <source>
        <dbReference type="PROSITE" id="PS51782"/>
    </source>
</evidence>
<keyword evidence="14" id="KW-0325">Glycoprotein</keyword>
<dbReference type="GO" id="GO:0005524">
    <property type="term" value="F:ATP binding"/>
    <property type="evidence" value="ECO:0007669"/>
    <property type="project" value="UniProtKB-UniRule"/>
</dbReference>